<evidence type="ECO:0000313" key="2">
    <source>
        <dbReference type="EMBL" id="KPA38625.1"/>
    </source>
</evidence>
<comment type="caution">
    <text evidence="2">The sequence shown here is derived from an EMBL/GenBank/DDBJ whole genome shotgun (WGS) entry which is preliminary data.</text>
</comment>
<dbReference type="Proteomes" id="UP000037904">
    <property type="component" value="Unassembled WGS sequence"/>
</dbReference>
<evidence type="ECO:0000313" key="3">
    <source>
        <dbReference type="Proteomes" id="UP000037904"/>
    </source>
</evidence>
<organism evidence="2 3">
    <name type="scientific">Fusarium langsethiae</name>
    <dbReference type="NCBI Taxonomy" id="179993"/>
    <lineage>
        <taxon>Eukaryota</taxon>
        <taxon>Fungi</taxon>
        <taxon>Dikarya</taxon>
        <taxon>Ascomycota</taxon>
        <taxon>Pezizomycotina</taxon>
        <taxon>Sordariomycetes</taxon>
        <taxon>Hypocreomycetidae</taxon>
        <taxon>Hypocreales</taxon>
        <taxon>Nectriaceae</taxon>
        <taxon>Fusarium</taxon>
    </lineage>
</organism>
<reference evidence="2 3" key="1">
    <citation type="submission" date="2015-04" db="EMBL/GenBank/DDBJ databases">
        <title>The draft genome sequence of Fusarium langsethiae, a T-2/HT-2 mycotoxin producer.</title>
        <authorList>
            <person name="Lysoe E."/>
            <person name="Divon H.H."/>
            <person name="Terzi V."/>
            <person name="Orru L."/>
            <person name="Lamontanara A."/>
            <person name="Kolseth A.-K."/>
            <person name="Frandsen R.J."/>
            <person name="Nielsen K."/>
            <person name="Thrane U."/>
        </authorList>
    </citation>
    <scope>NUCLEOTIDE SEQUENCE [LARGE SCALE GENOMIC DNA]</scope>
    <source>
        <strain evidence="2 3">Fl201059</strain>
    </source>
</reference>
<evidence type="ECO:0000256" key="1">
    <source>
        <dbReference type="SAM" id="MobiDB-lite"/>
    </source>
</evidence>
<name>A0A0N0DCS7_FUSLA</name>
<dbReference type="EMBL" id="JXCE01000260">
    <property type="protein sequence ID" value="KPA38625.1"/>
    <property type="molecule type" value="Genomic_DNA"/>
</dbReference>
<accession>A0A0N0DCS7</accession>
<proteinExistence type="predicted"/>
<feature type="region of interest" description="Disordered" evidence="1">
    <location>
        <begin position="79"/>
        <end position="109"/>
    </location>
</feature>
<sequence>MNNEATSTTILRPSLSKIIPQFDNRQSHQKSFQDWEATFKDGFGGGANGTIIFDNPYKNDPQLRLVFINAREARRLYRTSVADDKPEPVPNVHTPDDQRPIAEQPGQHVNQKERQSISHILNSPLISEQQAQRVIPEEAQSASDTSTRAHVDFTLPDSTVNAGILNVPTQDGAEPSCSSIETHTDLSKAGQKSDFAHVIDLTGSDEEAASEEQRPAKKRKLRTRLRTPKV</sequence>
<feature type="compositionally biased region" description="Basic residues" evidence="1">
    <location>
        <begin position="216"/>
        <end position="230"/>
    </location>
</feature>
<feature type="region of interest" description="Disordered" evidence="1">
    <location>
        <begin position="203"/>
        <end position="230"/>
    </location>
</feature>
<dbReference type="AlphaFoldDB" id="A0A0N0DCS7"/>
<keyword evidence="3" id="KW-1185">Reference proteome</keyword>
<protein>
    <submittedName>
        <fullName evidence="2">Uncharacterized protein</fullName>
    </submittedName>
</protein>
<gene>
    <name evidence="2" type="ORF">FLAG1_08538</name>
</gene>